<sequence length="116" mass="13032">MFTKVIVRFLKKRIVLAVIFCVSLLYCLSSLINEGTFGNETSDSIKRISLPPSSFKWHEEKDKNSSATISCRNSVQGKVLVADDRGKPSGNCLCDGALEFELRETAQRRLLSCQWT</sequence>
<organism evidence="1">
    <name type="scientific">Ixodes ricinus</name>
    <name type="common">Common tick</name>
    <name type="synonym">Acarus ricinus</name>
    <dbReference type="NCBI Taxonomy" id="34613"/>
    <lineage>
        <taxon>Eukaryota</taxon>
        <taxon>Metazoa</taxon>
        <taxon>Ecdysozoa</taxon>
        <taxon>Arthropoda</taxon>
        <taxon>Chelicerata</taxon>
        <taxon>Arachnida</taxon>
        <taxon>Acari</taxon>
        <taxon>Parasitiformes</taxon>
        <taxon>Ixodida</taxon>
        <taxon>Ixodoidea</taxon>
        <taxon>Ixodidae</taxon>
        <taxon>Ixodinae</taxon>
        <taxon>Ixodes</taxon>
    </lineage>
</organism>
<protein>
    <submittedName>
        <fullName evidence="1">Uncharacterized protein</fullName>
    </submittedName>
</protein>
<name>A0A0K8RK38_IXORI</name>
<evidence type="ECO:0000313" key="1">
    <source>
        <dbReference type="EMBL" id="JAA70909.1"/>
    </source>
</evidence>
<reference evidence="1" key="1">
    <citation type="submission" date="2012-12" db="EMBL/GenBank/DDBJ databases">
        <title>Identification and characterization of a phenylalanine ammonia-lyase gene family in Isatis indigotica Fort.</title>
        <authorList>
            <person name="Liu Q."/>
            <person name="Chen J."/>
            <person name="Zhou X."/>
            <person name="Di P."/>
            <person name="Xiao Y."/>
            <person name="Xuan H."/>
            <person name="Zhang L."/>
            <person name="Chen W."/>
        </authorList>
    </citation>
    <scope>NUCLEOTIDE SEQUENCE</scope>
    <source>
        <tissue evidence="1">Salivary gland</tissue>
    </source>
</reference>
<accession>A0A0K8RK38</accession>
<dbReference type="EMBL" id="GADI01002899">
    <property type="protein sequence ID" value="JAA70909.1"/>
    <property type="molecule type" value="mRNA"/>
</dbReference>
<dbReference type="AlphaFoldDB" id="A0A0K8RK38"/>
<proteinExistence type="evidence at transcript level"/>